<dbReference type="InterPro" id="IPR006311">
    <property type="entry name" value="TAT_signal"/>
</dbReference>
<dbReference type="RefSeq" id="WP_161391258.1">
    <property type="nucleotide sequence ID" value="NZ_JBHSCP010000001.1"/>
</dbReference>
<dbReference type="PANTHER" id="PTHR10151">
    <property type="entry name" value="ECTONUCLEOTIDE PYROPHOSPHATASE/PHOSPHODIESTERASE"/>
    <property type="match status" value="1"/>
</dbReference>
<dbReference type="InterPro" id="IPR002591">
    <property type="entry name" value="Phosphodiest/P_Trfase"/>
</dbReference>
<gene>
    <name evidence="2" type="ORF">GRI97_11155</name>
</gene>
<dbReference type="PROSITE" id="PS51318">
    <property type="entry name" value="TAT"/>
    <property type="match status" value="1"/>
</dbReference>
<comment type="caution">
    <text evidence="2">The sequence shown here is derived from an EMBL/GenBank/DDBJ whole genome shotgun (WGS) entry which is preliminary data.</text>
</comment>
<dbReference type="Pfam" id="PF01663">
    <property type="entry name" value="Phosphodiest"/>
    <property type="match status" value="1"/>
</dbReference>
<keyword evidence="2" id="KW-0378">Hydrolase</keyword>
<dbReference type="AlphaFoldDB" id="A0A6I4TTN1"/>
<protein>
    <submittedName>
        <fullName evidence="2">Sulfatase-like hydrolase/transferase</fullName>
    </submittedName>
</protein>
<dbReference type="CDD" id="cd16018">
    <property type="entry name" value="Enpp"/>
    <property type="match status" value="1"/>
</dbReference>
<dbReference type="Proteomes" id="UP000469430">
    <property type="component" value="Unassembled WGS sequence"/>
</dbReference>
<organism evidence="2 3">
    <name type="scientific">Croceibacterium xixiisoli</name>
    <dbReference type="NCBI Taxonomy" id="1476466"/>
    <lineage>
        <taxon>Bacteria</taxon>
        <taxon>Pseudomonadati</taxon>
        <taxon>Pseudomonadota</taxon>
        <taxon>Alphaproteobacteria</taxon>
        <taxon>Sphingomonadales</taxon>
        <taxon>Erythrobacteraceae</taxon>
        <taxon>Croceibacterium</taxon>
    </lineage>
</organism>
<keyword evidence="3" id="KW-1185">Reference proteome</keyword>
<dbReference type="OrthoDB" id="9766127at2"/>
<dbReference type="Gene3D" id="3.40.720.10">
    <property type="entry name" value="Alkaline Phosphatase, subunit A"/>
    <property type="match status" value="1"/>
</dbReference>
<evidence type="ECO:0000256" key="1">
    <source>
        <dbReference type="SAM" id="SignalP"/>
    </source>
</evidence>
<dbReference type="InterPro" id="IPR017850">
    <property type="entry name" value="Alkaline_phosphatase_core_sf"/>
</dbReference>
<feature type="chain" id="PRO_5026223995" evidence="1">
    <location>
        <begin position="41"/>
        <end position="492"/>
    </location>
</feature>
<evidence type="ECO:0000313" key="3">
    <source>
        <dbReference type="Proteomes" id="UP000469430"/>
    </source>
</evidence>
<dbReference type="SUPFAM" id="SSF53649">
    <property type="entry name" value="Alkaline phosphatase-like"/>
    <property type="match status" value="1"/>
</dbReference>
<dbReference type="EMBL" id="WTYJ01000002">
    <property type="protein sequence ID" value="MXO99545.1"/>
    <property type="molecule type" value="Genomic_DNA"/>
</dbReference>
<feature type="signal peptide" evidence="1">
    <location>
        <begin position="1"/>
        <end position="40"/>
    </location>
</feature>
<keyword evidence="1" id="KW-0732">Signal</keyword>
<evidence type="ECO:0000313" key="2">
    <source>
        <dbReference type="EMBL" id="MXO99545.1"/>
    </source>
</evidence>
<keyword evidence="2" id="KW-0808">Transferase</keyword>
<name>A0A6I4TTN1_9SPHN</name>
<dbReference type="PANTHER" id="PTHR10151:SF120">
    <property type="entry name" value="BIS(5'-ADENOSYL)-TRIPHOSPHATASE"/>
    <property type="match status" value="1"/>
</dbReference>
<reference evidence="2 3" key="1">
    <citation type="submission" date="2019-12" db="EMBL/GenBank/DDBJ databases">
        <title>Genomic-based taxomic classification of the family Erythrobacteraceae.</title>
        <authorList>
            <person name="Xu L."/>
        </authorList>
    </citation>
    <scope>NUCLEOTIDE SEQUENCE [LARGE SCALE GENOMIC DNA]</scope>
    <source>
        <strain evidence="2 3">S36</strain>
    </source>
</reference>
<dbReference type="GO" id="GO:0016787">
    <property type="term" value="F:hydrolase activity"/>
    <property type="evidence" value="ECO:0007669"/>
    <property type="project" value="UniProtKB-KW"/>
</dbReference>
<sequence>MSKSSPLRPIPLRGRRTFAAFLLAGLAASGTITATAPAQARTVVMVSIDGMNPEYVTQAEQRGLSMPNLRAIMAEGSHAEGARGIAPTVSWPSAVTLMTGTSPAQHGVLNNERFEPADRNTAGGLYLYDADVKTDTLWHAAARAGLITANVDQLSTVGGTAVHYDIPRYQPSPWDDENRKAIGSAARPAGLLAALERDLGPYNGIDFRTDDYDATRVRYAVEILRRYRPQFLTLHLSAVDVEAHEHAPFSPQANRAAQDVDMLIGQLWSATKAVDPDSVLVVVSDHGQAPATKRLNLRIPLIEAGLITVTPSGNGRAARITDWQADIWAASDAAIMLRDPGDEATRRRVREVLGRLAADPANGIARIIEGQDIAALEGYTGASFVVQMQSGTVVGGALAGDLVQSMAAPVGVHGYLPDNRQMDAAFFITGSGIRAGQNLGRIDIRQIAPTVAQALGVSLRDARQAALPVFTQAPAPAHASTGAAAGSPERRP</sequence>
<dbReference type="GO" id="GO:0016740">
    <property type="term" value="F:transferase activity"/>
    <property type="evidence" value="ECO:0007669"/>
    <property type="project" value="UniProtKB-KW"/>
</dbReference>
<proteinExistence type="predicted"/>
<accession>A0A6I4TTN1</accession>